<dbReference type="PANTHER" id="PTHR43689:SF8">
    <property type="entry name" value="ALPHA_BETA-HYDROLASES SUPERFAMILY PROTEIN"/>
    <property type="match status" value="1"/>
</dbReference>
<protein>
    <recommendedName>
        <fullName evidence="1">AB hydrolase-1 domain-containing protein</fullName>
    </recommendedName>
</protein>
<comment type="caution">
    <text evidence="2">The sequence shown here is derived from an EMBL/GenBank/DDBJ whole genome shotgun (WGS) entry which is preliminary data.</text>
</comment>
<name>A0A2M8LAK9_9BACT</name>
<feature type="domain" description="AB hydrolase-1" evidence="1">
    <location>
        <begin position="6"/>
        <end position="119"/>
    </location>
</feature>
<sequence>MGKVKIIFLHGLVGSKDYFEYLEKEFSGYQTISFDLIGFGDEAKPKINYALDDFMKFLDLKLQLSQDNDVQYVLVGHSLGALLAKEVVKKYPQKITKVFLLGYPFLDKDRLFGNRGFFDKFYVNGTWWTKVMCEMRTIFKILFLPFIFLFGYKYRKSYLGYFKHTYQSAYGTIHNTILKDNKEDLFKLSDEIVFINGKKDRSADLEFAKKFKQYLIESMGHFIFNHESEIAKIIKDEISSI</sequence>
<dbReference type="SUPFAM" id="SSF53474">
    <property type="entry name" value="alpha/beta-Hydrolases"/>
    <property type="match status" value="1"/>
</dbReference>
<evidence type="ECO:0000313" key="2">
    <source>
        <dbReference type="EMBL" id="PJE73663.1"/>
    </source>
</evidence>
<dbReference type="Proteomes" id="UP000230959">
    <property type="component" value="Unassembled WGS sequence"/>
</dbReference>
<evidence type="ECO:0000259" key="1">
    <source>
        <dbReference type="Pfam" id="PF00561"/>
    </source>
</evidence>
<dbReference type="InterPro" id="IPR000073">
    <property type="entry name" value="AB_hydrolase_1"/>
</dbReference>
<dbReference type="PANTHER" id="PTHR43689">
    <property type="entry name" value="HYDROLASE"/>
    <property type="match status" value="1"/>
</dbReference>
<evidence type="ECO:0000313" key="3">
    <source>
        <dbReference type="Proteomes" id="UP000230959"/>
    </source>
</evidence>
<organism evidence="2 3">
    <name type="scientific">Candidatus Terrybacteria bacterium CG10_big_fil_rev_8_21_14_0_10_41_10</name>
    <dbReference type="NCBI Taxonomy" id="1975026"/>
    <lineage>
        <taxon>Bacteria</taxon>
        <taxon>Candidatus Terryibacteriota</taxon>
    </lineage>
</organism>
<reference evidence="3" key="1">
    <citation type="submission" date="2017-09" db="EMBL/GenBank/DDBJ databases">
        <title>Depth-based differentiation of microbial function through sediment-hosted aquifers and enrichment of novel symbionts in the deep terrestrial subsurface.</title>
        <authorList>
            <person name="Probst A.J."/>
            <person name="Ladd B."/>
            <person name="Jarett J.K."/>
            <person name="Geller-Mcgrath D.E."/>
            <person name="Sieber C.M.K."/>
            <person name="Emerson J.B."/>
            <person name="Anantharaman K."/>
            <person name="Thomas B.C."/>
            <person name="Malmstrom R."/>
            <person name="Stieglmeier M."/>
            <person name="Klingl A."/>
            <person name="Woyke T."/>
            <person name="Ryan C.M."/>
            <person name="Banfield J.F."/>
        </authorList>
    </citation>
    <scope>NUCLEOTIDE SEQUENCE [LARGE SCALE GENOMIC DNA]</scope>
</reference>
<dbReference type="Gene3D" id="3.40.50.1820">
    <property type="entry name" value="alpha/beta hydrolase"/>
    <property type="match status" value="1"/>
</dbReference>
<dbReference type="Pfam" id="PF00561">
    <property type="entry name" value="Abhydrolase_1"/>
    <property type="match status" value="1"/>
</dbReference>
<proteinExistence type="predicted"/>
<dbReference type="InterPro" id="IPR029058">
    <property type="entry name" value="AB_hydrolase_fold"/>
</dbReference>
<dbReference type="AlphaFoldDB" id="A0A2M8LAK9"/>
<dbReference type="PRINTS" id="PR00111">
    <property type="entry name" value="ABHYDROLASE"/>
</dbReference>
<dbReference type="EMBL" id="PFER01000023">
    <property type="protein sequence ID" value="PJE73663.1"/>
    <property type="molecule type" value="Genomic_DNA"/>
</dbReference>
<gene>
    <name evidence="2" type="ORF">COV02_01480</name>
</gene>
<accession>A0A2M8LAK9</accession>